<evidence type="ECO:0000256" key="8">
    <source>
        <dbReference type="SAM" id="MobiDB-lite"/>
    </source>
</evidence>
<dbReference type="Pfam" id="PF08561">
    <property type="entry name" value="Ribosomal_L37"/>
    <property type="match status" value="1"/>
</dbReference>
<dbReference type="PANTHER" id="PTHR28595">
    <property type="entry name" value="39S RIBOSOMAL PROTEIN L54, MITOCHONDRIAL"/>
    <property type="match status" value="1"/>
</dbReference>
<comment type="similarity">
    <text evidence="6">Belongs to the mitochondrion-specific ribosomal protein mL54 family.</text>
</comment>
<keyword evidence="2" id="KW-0809">Transit peptide</keyword>
<keyword evidence="4" id="KW-0496">Mitochondrion</keyword>
<comment type="subcellular location">
    <subcellularLocation>
        <location evidence="1">Mitochondrion</location>
    </subcellularLocation>
</comment>
<evidence type="ECO:0000313" key="10">
    <source>
        <dbReference type="Proteomes" id="UP001365542"/>
    </source>
</evidence>
<comment type="caution">
    <text evidence="9">The sequence shown here is derived from an EMBL/GenBank/DDBJ whole genome shotgun (WGS) entry which is preliminary data.</text>
</comment>
<evidence type="ECO:0000256" key="6">
    <source>
        <dbReference type="ARBA" id="ARBA00033752"/>
    </source>
</evidence>
<feature type="region of interest" description="Disordered" evidence="8">
    <location>
        <begin position="42"/>
        <end position="67"/>
    </location>
</feature>
<feature type="compositionally biased region" description="Basic and acidic residues" evidence="8">
    <location>
        <begin position="186"/>
        <end position="200"/>
    </location>
</feature>
<dbReference type="GO" id="GO:0005762">
    <property type="term" value="C:mitochondrial large ribosomal subunit"/>
    <property type="evidence" value="ECO:0007669"/>
    <property type="project" value="TreeGrafter"/>
</dbReference>
<sequence>MSVCVQCAFRYSSRSAGTAALARPSFSKAFILPQFHRRLISSSSSTPVKTPSAARPGSDPSAAKPKIVSSVPAGTVLKGLHYNKRLTEPVALADDEYPEWLWKVLEDRRPRLSSATQMTSEDSADLYSKSKGRRKAAQKRIAAREAAGVADISTPADHMTEDMPFETFEESQEAIKAAKRASRERRRADIKERNFLGKLG</sequence>
<organism evidence="9 10">
    <name type="scientific">Orbilia ellipsospora</name>
    <dbReference type="NCBI Taxonomy" id="2528407"/>
    <lineage>
        <taxon>Eukaryota</taxon>
        <taxon>Fungi</taxon>
        <taxon>Dikarya</taxon>
        <taxon>Ascomycota</taxon>
        <taxon>Pezizomycotina</taxon>
        <taxon>Orbiliomycetes</taxon>
        <taxon>Orbiliales</taxon>
        <taxon>Orbiliaceae</taxon>
        <taxon>Orbilia</taxon>
    </lineage>
</organism>
<feature type="region of interest" description="Disordered" evidence="8">
    <location>
        <begin position="167"/>
        <end position="200"/>
    </location>
</feature>
<dbReference type="PANTHER" id="PTHR28595:SF1">
    <property type="entry name" value="LARGE RIBOSOMAL SUBUNIT PROTEIN ML54"/>
    <property type="match status" value="1"/>
</dbReference>
<dbReference type="EMBL" id="JAVHJO010000001">
    <property type="protein sequence ID" value="KAK6543960.1"/>
    <property type="molecule type" value="Genomic_DNA"/>
</dbReference>
<evidence type="ECO:0000313" key="9">
    <source>
        <dbReference type="EMBL" id="KAK6543960.1"/>
    </source>
</evidence>
<evidence type="ECO:0000256" key="5">
    <source>
        <dbReference type="ARBA" id="ARBA00023274"/>
    </source>
</evidence>
<evidence type="ECO:0000256" key="7">
    <source>
        <dbReference type="ARBA" id="ARBA00035179"/>
    </source>
</evidence>
<protein>
    <recommendedName>
        <fullName evidence="7">Large ribosomal subunit protein mL54</fullName>
    </recommendedName>
</protein>
<keyword evidence="10" id="KW-1185">Reference proteome</keyword>
<reference evidence="9 10" key="1">
    <citation type="submission" date="2019-10" db="EMBL/GenBank/DDBJ databases">
        <authorList>
            <person name="Palmer J.M."/>
        </authorList>
    </citation>
    <scope>NUCLEOTIDE SEQUENCE [LARGE SCALE GENOMIC DNA]</scope>
    <source>
        <strain evidence="9 10">TWF694</strain>
    </source>
</reference>
<accession>A0AAV9XQ76</accession>
<dbReference type="Proteomes" id="UP001365542">
    <property type="component" value="Unassembled WGS sequence"/>
</dbReference>
<dbReference type="GO" id="GO:0003735">
    <property type="term" value="F:structural constituent of ribosome"/>
    <property type="evidence" value="ECO:0007669"/>
    <property type="project" value="TreeGrafter"/>
</dbReference>
<dbReference type="InterPro" id="IPR013870">
    <property type="entry name" value="Ribosomal_mL54"/>
</dbReference>
<keyword evidence="5" id="KW-0687">Ribonucleoprotein</keyword>
<proteinExistence type="inferred from homology"/>
<evidence type="ECO:0000256" key="2">
    <source>
        <dbReference type="ARBA" id="ARBA00022946"/>
    </source>
</evidence>
<name>A0AAV9XQ76_9PEZI</name>
<gene>
    <name evidence="9" type="ORF">TWF694_000679</name>
</gene>
<evidence type="ECO:0000256" key="4">
    <source>
        <dbReference type="ARBA" id="ARBA00023128"/>
    </source>
</evidence>
<feature type="region of interest" description="Disordered" evidence="8">
    <location>
        <begin position="111"/>
        <end position="140"/>
    </location>
</feature>
<dbReference type="AlphaFoldDB" id="A0AAV9XQ76"/>
<keyword evidence="3" id="KW-0689">Ribosomal protein</keyword>
<evidence type="ECO:0000256" key="3">
    <source>
        <dbReference type="ARBA" id="ARBA00022980"/>
    </source>
</evidence>
<evidence type="ECO:0000256" key="1">
    <source>
        <dbReference type="ARBA" id="ARBA00004173"/>
    </source>
</evidence>